<feature type="transmembrane region" description="Helical" evidence="1">
    <location>
        <begin position="164"/>
        <end position="182"/>
    </location>
</feature>
<evidence type="ECO:0000313" key="3">
    <source>
        <dbReference type="Proteomes" id="UP000318081"/>
    </source>
</evidence>
<keyword evidence="1" id="KW-0812">Transmembrane</keyword>
<dbReference type="Proteomes" id="UP000318081">
    <property type="component" value="Chromosome"/>
</dbReference>
<organism evidence="2 3">
    <name type="scientific">Stieleria magnilauensis</name>
    <dbReference type="NCBI Taxonomy" id="2527963"/>
    <lineage>
        <taxon>Bacteria</taxon>
        <taxon>Pseudomonadati</taxon>
        <taxon>Planctomycetota</taxon>
        <taxon>Planctomycetia</taxon>
        <taxon>Pirellulales</taxon>
        <taxon>Pirellulaceae</taxon>
        <taxon>Stieleria</taxon>
    </lineage>
</organism>
<feature type="transmembrane region" description="Helical" evidence="1">
    <location>
        <begin position="194"/>
        <end position="212"/>
    </location>
</feature>
<dbReference type="Pfam" id="PF10067">
    <property type="entry name" value="DUF2306"/>
    <property type="match status" value="1"/>
</dbReference>
<keyword evidence="1" id="KW-0472">Membrane</keyword>
<evidence type="ECO:0000256" key="1">
    <source>
        <dbReference type="SAM" id="Phobius"/>
    </source>
</evidence>
<protein>
    <recommendedName>
        <fullName evidence="4">DUF2306 domain-containing protein</fullName>
    </recommendedName>
</protein>
<accession>A0ABX5Y1S9</accession>
<dbReference type="EMBL" id="CP036432">
    <property type="protein sequence ID" value="QDV88233.1"/>
    <property type="molecule type" value="Genomic_DNA"/>
</dbReference>
<dbReference type="InterPro" id="IPR018750">
    <property type="entry name" value="DUF2306_membrane"/>
</dbReference>
<sequence>MEQNAHPNRSGRLIRVLFWGGVIVSIKVFLAILYQYRWYFPADFDASPFLAGRRFSFVGLYRWAFYLHLFAGPAALILGTFLLFSGGKPRWRRVHRTLGKTQCALIGLMVVPSGLVMSLQAYAGPIAQLGFIVQSILTGATILVAVSFVRAGNLAAHRRWATRCYLLLWSPLLLRVVAGLMIVSNLESEWTYRLNAWLSWLVPLAVYEWVLISSRAEMRSKNAVLRFLFADAKIPTQAENRSTA</sequence>
<feature type="transmembrane region" description="Helical" evidence="1">
    <location>
        <begin position="129"/>
        <end position="152"/>
    </location>
</feature>
<keyword evidence="3" id="KW-1185">Reference proteome</keyword>
<keyword evidence="1" id="KW-1133">Transmembrane helix</keyword>
<gene>
    <name evidence="2" type="ORF">TBK1r_72650</name>
</gene>
<evidence type="ECO:0008006" key="4">
    <source>
        <dbReference type="Google" id="ProtNLM"/>
    </source>
</evidence>
<evidence type="ECO:0000313" key="2">
    <source>
        <dbReference type="EMBL" id="QDV88233.1"/>
    </source>
</evidence>
<feature type="transmembrane region" description="Helical" evidence="1">
    <location>
        <begin position="104"/>
        <end position="123"/>
    </location>
</feature>
<feature type="transmembrane region" description="Helical" evidence="1">
    <location>
        <begin position="63"/>
        <end position="84"/>
    </location>
</feature>
<reference evidence="2 3" key="1">
    <citation type="submission" date="2019-02" db="EMBL/GenBank/DDBJ databases">
        <title>Deep-cultivation of Planctomycetes and their phenomic and genomic characterization uncovers novel biology.</title>
        <authorList>
            <person name="Wiegand S."/>
            <person name="Jogler M."/>
            <person name="Boedeker C."/>
            <person name="Pinto D."/>
            <person name="Vollmers J."/>
            <person name="Rivas-Marin E."/>
            <person name="Kohn T."/>
            <person name="Peeters S.H."/>
            <person name="Heuer A."/>
            <person name="Rast P."/>
            <person name="Oberbeckmann S."/>
            <person name="Bunk B."/>
            <person name="Jeske O."/>
            <person name="Meyerdierks A."/>
            <person name="Storesund J.E."/>
            <person name="Kallscheuer N."/>
            <person name="Luecker S."/>
            <person name="Lage O.M."/>
            <person name="Pohl T."/>
            <person name="Merkel B.J."/>
            <person name="Hornburger P."/>
            <person name="Mueller R.-W."/>
            <person name="Bruemmer F."/>
            <person name="Labrenz M."/>
            <person name="Spormann A.M."/>
            <person name="Op den Camp H."/>
            <person name="Overmann J."/>
            <person name="Amann R."/>
            <person name="Jetten M.S.M."/>
            <person name="Mascher T."/>
            <person name="Medema M.H."/>
            <person name="Devos D.P."/>
            <person name="Kaster A.-K."/>
            <person name="Ovreas L."/>
            <person name="Rohde M."/>
            <person name="Galperin M.Y."/>
            <person name="Jogler C."/>
        </authorList>
    </citation>
    <scope>NUCLEOTIDE SEQUENCE [LARGE SCALE GENOMIC DNA]</scope>
    <source>
        <strain evidence="2 3">TBK1r</strain>
    </source>
</reference>
<proteinExistence type="predicted"/>
<dbReference type="RefSeq" id="WP_419580688.1">
    <property type="nucleotide sequence ID" value="NZ_CP036432.1"/>
</dbReference>
<name>A0ABX5Y1S9_9BACT</name>
<feature type="transmembrane region" description="Helical" evidence="1">
    <location>
        <begin position="12"/>
        <end position="34"/>
    </location>
</feature>